<keyword evidence="9" id="KW-0460">Magnesium</keyword>
<feature type="binding site" evidence="9">
    <location>
        <position position="121"/>
    </location>
    <ligand>
        <name>NADPH</name>
        <dbReference type="ChEBI" id="CHEBI:57783"/>
    </ligand>
</feature>
<keyword evidence="3 9" id="KW-0479">Metal-binding</keyword>
<evidence type="ECO:0000256" key="6">
    <source>
        <dbReference type="ARBA" id="ARBA00023211"/>
    </source>
</evidence>
<feature type="binding site" evidence="9">
    <location>
        <position position="218"/>
    </location>
    <ligand>
        <name>1-deoxy-D-xylulose 5-phosphate</name>
        <dbReference type="ChEBI" id="CHEBI:57792"/>
    </ligand>
</feature>
<comment type="similarity">
    <text evidence="2 9">Belongs to the DXR family.</text>
</comment>
<dbReference type="Pfam" id="PF13288">
    <property type="entry name" value="DXPR_C"/>
    <property type="match status" value="1"/>
</dbReference>
<dbReference type="PIRSF" id="PIRSF006205">
    <property type="entry name" value="Dxp_reductismrs"/>
    <property type="match status" value="1"/>
</dbReference>
<dbReference type="FunFam" id="3.40.50.720:FF:000045">
    <property type="entry name" value="1-deoxy-D-xylulose 5-phosphate reductoisomerase"/>
    <property type="match status" value="1"/>
</dbReference>
<feature type="binding site" evidence="9">
    <location>
        <position position="123"/>
    </location>
    <ligand>
        <name>NADPH</name>
        <dbReference type="ChEBI" id="CHEBI:57783"/>
    </ligand>
</feature>
<feature type="binding site" evidence="9">
    <location>
        <position position="196"/>
    </location>
    <ligand>
        <name>1-deoxy-D-xylulose 5-phosphate</name>
        <dbReference type="ChEBI" id="CHEBI:57792"/>
    </ligand>
</feature>
<feature type="domain" description="DXP reductoisomerase C-terminal" evidence="12">
    <location>
        <begin position="258"/>
        <end position="374"/>
    </location>
</feature>
<dbReference type="InterPro" id="IPR036169">
    <property type="entry name" value="DXPR_C_sf"/>
</dbReference>
<dbReference type="Proteomes" id="UP000574133">
    <property type="component" value="Unassembled WGS sequence"/>
</dbReference>
<dbReference type="Gene3D" id="1.10.1740.10">
    <property type="match status" value="1"/>
</dbReference>
<feature type="binding site" evidence="9">
    <location>
        <position position="149"/>
    </location>
    <ligand>
        <name>1-deoxy-D-xylulose 5-phosphate</name>
        <dbReference type="ChEBI" id="CHEBI:57792"/>
    </ligand>
</feature>
<dbReference type="GO" id="GO:0030145">
    <property type="term" value="F:manganese ion binding"/>
    <property type="evidence" value="ECO:0007669"/>
    <property type="project" value="TreeGrafter"/>
</dbReference>
<feature type="binding site" evidence="9">
    <location>
        <position position="11"/>
    </location>
    <ligand>
        <name>NADPH</name>
        <dbReference type="ChEBI" id="CHEBI:57783"/>
    </ligand>
</feature>
<feature type="binding site" evidence="9">
    <location>
        <position position="214"/>
    </location>
    <ligand>
        <name>1-deoxy-D-xylulose 5-phosphate</name>
        <dbReference type="ChEBI" id="CHEBI:57792"/>
    </ligand>
</feature>
<dbReference type="InterPro" id="IPR013512">
    <property type="entry name" value="DXP_reductoisomerase_N"/>
</dbReference>
<feature type="domain" description="1-deoxy-D-xylulose 5-phosphate reductoisomerase N-terminal" evidence="10">
    <location>
        <begin position="4"/>
        <end position="129"/>
    </location>
</feature>
<feature type="binding site" evidence="9">
    <location>
        <position position="122"/>
    </location>
    <ligand>
        <name>1-deoxy-D-xylulose 5-phosphate</name>
        <dbReference type="ChEBI" id="CHEBI:57792"/>
    </ligand>
</feature>
<dbReference type="EMBL" id="JACJVN010000081">
    <property type="protein sequence ID" value="MBB6679378.1"/>
    <property type="molecule type" value="Genomic_DNA"/>
</dbReference>
<feature type="binding site" evidence="9">
    <location>
        <position position="209"/>
    </location>
    <ligand>
        <name>1-deoxy-D-xylulose 5-phosphate</name>
        <dbReference type="ChEBI" id="CHEBI:57792"/>
    </ligand>
</feature>
<dbReference type="InterPro" id="IPR036291">
    <property type="entry name" value="NAD(P)-bd_dom_sf"/>
</dbReference>
<dbReference type="Gene3D" id="3.40.50.720">
    <property type="entry name" value="NAD(P)-binding Rossmann-like Domain"/>
    <property type="match status" value="1"/>
</dbReference>
<dbReference type="SUPFAM" id="SSF69055">
    <property type="entry name" value="1-deoxy-D-xylulose-5-phosphate reductoisomerase, C-terminal domain"/>
    <property type="match status" value="1"/>
</dbReference>
<keyword evidence="7 9" id="KW-0414">Isoprene biosynthesis</keyword>
<dbReference type="GO" id="GO:0070402">
    <property type="term" value="F:NADPH binding"/>
    <property type="evidence" value="ECO:0007669"/>
    <property type="project" value="InterPro"/>
</dbReference>
<comment type="pathway">
    <text evidence="1 9">Isoprenoid biosynthesis; isopentenyl diphosphate biosynthesis via DXP pathway; isopentenyl diphosphate from 1-deoxy-D-xylulose 5-phosphate: step 1/6.</text>
</comment>
<evidence type="ECO:0000259" key="11">
    <source>
        <dbReference type="Pfam" id="PF08436"/>
    </source>
</evidence>
<feature type="binding site" evidence="9">
    <location>
        <position position="10"/>
    </location>
    <ligand>
        <name>NADPH</name>
        <dbReference type="ChEBI" id="CHEBI:57783"/>
    </ligand>
</feature>
<feature type="binding site" evidence="9">
    <location>
        <position position="148"/>
    </location>
    <ligand>
        <name>1-deoxy-D-xylulose 5-phosphate</name>
        <dbReference type="ChEBI" id="CHEBI:57792"/>
    </ligand>
</feature>
<evidence type="ECO:0000256" key="5">
    <source>
        <dbReference type="ARBA" id="ARBA00023002"/>
    </source>
</evidence>
<evidence type="ECO:0000256" key="2">
    <source>
        <dbReference type="ARBA" id="ARBA00006825"/>
    </source>
</evidence>
<dbReference type="InterPro" id="IPR003821">
    <property type="entry name" value="DXP_reductoisomerase"/>
</dbReference>
<feature type="binding site" evidence="9">
    <location>
        <position position="38"/>
    </location>
    <ligand>
        <name>NADPH</name>
        <dbReference type="ChEBI" id="CHEBI:57783"/>
    </ligand>
</feature>
<organism evidence="13 14">
    <name type="scientific">Cohnella lubricantis</name>
    <dbReference type="NCBI Taxonomy" id="2163172"/>
    <lineage>
        <taxon>Bacteria</taxon>
        <taxon>Bacillati</taxon>
        <taxon>Bacillota</taxon>
        <taxon>Bacilli</taxon>
        <taxon>Bacillales</taxon>
        <taxon>Paenibacillaceae</taxon>
        <taxon>Cohnella</taxon>
    </lineage>
</organism>
<sequence>MRKIAVLGCTGSIGTQTLDVVSRDPEAYEVVGLAAGTNVELLLDQAAVFRPRIVSVATLELAEDIRSRLPGGTKVVFGEEGLIEVAAGAGADYVVCALVGSLGLTSTLAAIEAGAAIGLANKETLVTAGHIVMKRAADKGVPILPVDSEHSAIFQCLNGENRGAVKRLVITASGGSFRDRTREELTNVTVEDALKHPNWSMGAKITIDSATMVNKGLEVIEAHWLFDLPYDRIDVVLHPESIVHSMVEFADTSVIAQLGNPDMRVPIQYALTYPERKPSPASPLDLVKAGALHFREMDFERYPCLRLAYEAGRVGGTAPTVFNAANEAAVARFLRGEIPFLAIETIIERVLAKHTVTPLPELAAILDTDAWARREAAALK</sequence>
<feature type="binding site" evidence="9">
    <location>
        <position position="173"/>
    </location>
    <ligand>
        <name>1-deoxy-D-xylulose 5-phosphate</name>
        <dbReference type="ChEBI" id="CHEBI:57792"/>
    </ligand>
</feature>
<keyword evidence="14" id="KW-1185">Reference proteome</keyword>
<evidence type="ECO:0000256" key="8">
    <source>
        <dbReference type="ARBA" id="ARBA00048543"/>
    </source>
</evidence>
<feature type="binding site" evidence="9">
    <location>
        <position position="149"/>
    </location>
    <ligand>
        <name>Mn(2+)</name>
        <dbReference type="ChEBI" id="CHEBI:29035"/>
    </ligand>
</feature>
<evidence type="ECO:0000256" key="4">
    <source>
        <dbReference type="ARBA" id="ARBA00022857"/>
    </source>
</evidence>
<evidence type="ECO:0000313" key="14">
    <source>
        <dbReference type="Proteomes" id="UP000574133"/>
    </source>
</evidence>
<evidence type="ECO:0000256" key="3">
    <source>
        <dbReference type="ARBA" id="ARBA00022723"/>
    </source>
</evidence>
<dbReference type="Pfam" id="PF08436">
    <property type="entry name" value="DXP_redisom_C"/>
    <property type="match status" value="1"/>
</dbReference>
<feature type="binding site" evidence="9">
    <location>
        <position position="12"/>
    </location>
    <ligand>
        <name>NADPH</name>
        <dbReference type="ChEBI" id="CHEBI:57783"/>
    </ligand>
</feature>
<comment type="caution">
    <text evidence="13">The sequence shown here is derived from an EMBL/GenBank/DDBJ whole genome shotgun (WGS) entry which is preliminary data.</text>
</comment>
<evidence type="ECO:0000259" key="12">
    <source>
        <dbReference type="Pfam" id="PF13288"/>
    </source>
</evidence>
<feature type="binding site" evidence="9">
    <location>
        <position position="215"/>
    </location>
    <ligand>
        <name>1-deoxy-D-xylulose 5-phosphate</name>
        <dbReference type="ChEBI" id="CHEBI:57792"/>
    </ligand>
</feature>
<evidence type="ECO:0000313" key="13">
    <source>
        <dbReference type="EMBL" id="MBB6679378.1"/>
    </source>
</evidence>
<comment type="catalytic activity">
    <reaction evidence="8">
        <text>2-C-methyl-D-erythritol 4-phosphate + NADP(+) = 1-deoxy-D-xylulose 5-phosphate + NADPH + H(+)</text>
        <dbReference type="Rhea" id="RHEA:13717"/>
        <dbReference type="ChEBI" id="CHEBI:15378"/>
        <dbReference type="ChEBI" id="CHEBI:57783"/>
        <dbReference type="ChEBI" id="CHEBI:57792"/>
        <dbReference type="ChEBI" id="CHEBI:58262"/>
        <dbReference type="ChEBI" id="CHEBI:58349"/>
        <dbReference type="EC" id="1.1.1.267"/>
    </reaction>
    <physiologicalReaction direction="right-to-left" evidence="8">
        <dbReference type="Rhea" id="RHEA:13719"/>
    </physiologicalReaction>
</comment>
<reference evidence="13 14" key="1">
    <citation type="submission" date="2020-08" db="EMBL/GenBank/DDBJ databases">
        <title>Cohnella phylogeny.</title>
        <authorList>
            <person name="Dunlap C."/>
        </authorList>
    </citation>
    <scope>NUCLEOTIDE SEQUENCE [LARGE SCALE GENOMIC DNA]</scope>
    <source>
        <strain evidence="13 14">DSM 103658</strain>
    </source>
</reference>
<name>A0A841TJH1_9BACL</name>
<feature type="domain" description="1-deoxy-D-xylulose 5-phosphate reductoisomerase C-terminal" evidence="11">
    <location>
        <begin position="143"/>
        <end position="226"/>
    </location>
</feature>
<dbReference type="PANTHER" id="PTHR30525">
    <property type="entry name" value="1-DEOXY-D-XYLULOSE 5-PHOSPHATE REDUCTOISOMERASE"/>
    <property type="match status" value="1"/>
</dbReference>
<dbReference type="Pfam" id="PF02670">
    <property type="entry name" value="DXP_reductoisom"/>
    <property type="match status" value="1"/>
</dbReference>
<gene>
    <name evidence="9" type="primary">dxr</name>
    <name evidence="13" type="ORF">H4Q31_19010</name>
</gene>
<dbReference type="GO" id="GO:0051484">
    <property type="term" value="P:isopentenyl diphosphate biosynthetic process, methylerythritol 4-phosphate pathway involved in terpenoid biosynthetic process"/>
    <property type="evidence" value="ECO:0007669"/>
    <property type="project" value="UniProtKB-ARBA"/>
</dbReference>
<feature type="binding site" evidence="9">
    <location>
        <position position="13"/>
    </location>
    <ligand>
        <name>NADPH</name>
        <dbReference type="ChEBI" id="CHEBI:57783"/>
    </ligand>
</feature>
<dbReference type="EC" id="1.1.1.267" evidence="9"/>
<dbReference type="InterPro" id="IPR013644">
    <property type="entry name" value="DXP_reductoisomerase_C"/>
</dbReference>
<accession>A0A841TJH1</accession>
<proteinExistence type="inferred from homology"/>
<comment type="function">
    <text evidence="9">Catalyzes the NADPH-dependent rearrangement and reduction of 1-deoxy-D-xylulose-5-phosphate (DXP) to 2-C-methyl-D-erythritol 4-phosphate (MEP).</text>
</comment>
<dbReference type="SUPFAM" id="SSF51735">
    <property type="entry name" value="NAD(P)-binding Rossmann-fold domains"/>
    <property type="match status" value="1"/>
</dbReference>
<evidence type="ECO:0000259" key="10">
    <source>
        <dbReference type="Pfam" id="PF02670"/>
    </source>
</evidence>
<evidence type="ECO:0000256" key="7">
    <source>
        <dbReference type="ARBA" id="ARBA00023229"/>
    </source>
</evidence>
<keyword evidence="13" id="KW-0413">Isomerase</keyword>
<dbReference type="GO" id="GO:0030604">
    <property type="term" value="F:1-deoxy-D-xylulose-5-phosphate reductoisomerase activity"/>
    <property type="evidence" value="ECO:0007669"/>
    <property type="project" value="UniProtKB-UniRule"/>
</dbReference>
<evidence type="ECO:0000256" key="9">
    <source>
        <dbReference type="HAMAP-Rule" id="MF_00183"/>
    </source>
</evidence>
<dbReference type="UniPathway" id="UPA00056">
    <property type="reaction ID" value="UER00092"/>
</dbReference>
<dbReference type="InterPro" id="IPR026877">
    <property type="entry name" value="DXPR_C"/>
</dbReference>
<dbReference type="HAMAP" id="MF_00183">
    <property type="entry name" value="DXP_reductoisom"/>
    <property type="match status" value="1"/>
</dbReference>
<comment type="cofactor">
    <cofactor evidence="9">
        <name>Mg(2+)</name>
        <dbReference type="ChEBI" id="CHEBI:18420"/>
    </cofactor>
    <cofactor evidence="9">
        <name>Mn(2+)</name>
        <dbReference type="ChEBI" id="CHEBI:29035"/>
    </cofactor>
</comment>
<keyword evidence="5 9" id="KW-0560">Oxidoreductase</keyword>
<dbReference type="SUPFAM" id="SSF55347">
    <property type="entry name" value="Glyceraldehyde-3-phosphate dehydrogenase-like, C-terminal domain"/>
    <property type="match status" value="1"/>
</dbReference>
<protein>
    <recommendedName>
        <fullName evidence="9">1-deoxy-D-xylulose 5-phosphate reductoisomerase</fullName>
        <shortName evidence="9">DXP reductoisomerase</shortName>
        <ecNumber evidence="9">1.1.1.267</ecNumber>
    </recommendedName>
    <alternativeName>
        <fullName evidence="9">1-deoxyxylulose-5-phosphate reductoisomerase</fullName>
    </alternativeName>
    <alternativeName>
        <fullName evidence="9">2-C-methyl-D-erythritol 4-phosphate synthase</fullName>
    </alternativeName>
</protein>
<evidence type="ECO:0000256" key="1">
    <source>
        <dbReference type="ARBA" id="ARBA00005094"/>
    </source>
</evidence>
<feature type="binding site" evidence="9">
    <location>
        <position position="36"/>
    </location>
    <ligand>
        <name>NADPH</name>
        <dbReference type="ChEBI" id="CHEBI:57783"/>
    </ligand>
</feature>
<dbReference type="NCBIfam" id="NF009114">
    <property type="entry name" value="PRK12464.1"/>
    <property type="match status" value="1"/>
</dbReference>
<dbReference type="RefSeq" id="WP_185180638.1">
    <property type="nucleotide sequence ID" value="NZ_CBCSEP010000013.1"/>
</dbReference>
<dbReference type="GO" id="GO:0016853">
    <property type="term" value="F:isomerase activity"/>
    <property type="evidence" value="ECO:0007669"/>
    <property type="project" value="UniProtKB-KW"/>
</dbReference>
<feature type="binding site" evidence="9">
    <location>
        <position position="147"/>
    </location>
    <ligand>
        <name>Mn(2+)</name>
        <dbReference type="ChEBI" id="CHEBI:29035"/>
    </ligand>
</feature>
<keyword evidence="6 9" id="KW-0464">Manganese</keyword>
<dbReference type="AlphaFoldDB" id="A0A841TJH1"/>
<feature type="binding site" evidence="9">
    <location>
        <position position="218"/>
    </location>
    <ligand>
        <name>Mn(2+)</name>
        <dbReference type="ChEBI" id="CHEBI:29035"/>
    </ligand>
</feature>
<keyword evidence="4 9" id="KW-0521">NADP</keyword>
<dbReference type="NCBIfam" id="TIGR00243">
    <property type="entry name" value="Dxr"/>
    <property type="match status" value="1"/>
</dbReference>
<feature type="binding site" evidence="9">
    <location>
        <position position="202"/>
    </location>
    <ligand>
        <name>NADPH</name>
        <dbReference type="ChEBI" id="CHEBI:57783"/>
    </ligand>
</feature>
<comment type="caution">
    <text evidence="9">Lacks conserved residue(s) required for the propagation of feature annotation.</text>
</comment>
<dbReference type="PANTHER" id="PTHR30525:SF0">
    <property type="entry name" value="1-DEOXY-D-XYLULOSE 5-PHOSPHATE REDUCTOISOMERASE, CHLOROPLASTIC"/>
    <property type="match status" value="1"/>
</dbReference>